<organism evidence="9 10">
    <name type="scientific">Syncephalis pseudoplumigaleata</name>
    <dbReference type="NCBI Taxonomy" id="1712513"/>
    <lineage>
        <taxon>Eukaryota</taxon>
        <taxon>Fungi</taxon>
        <taxon>Fungi incertae sedis</taxon>
        <taxon>Zoopagomycota</taxon>
        <taxon>Zoopagomycotina</taxon>
        <taxon>Zoopagomycetes</taxon>
        <taxon>Zoopagales</taxon>
        <taxon>Piptocephalidaceae</taxon>
        <taxon>Syncephalis</taxon>
    </lineage>
</organism>
<keyword evidence="2 6" id="KW-0645">Protease</keyword>
<dbReference type="SUPFAM" id="SSF52743">
    <property type="entry name" value="Subtilisin-like"/>
    <property type="match status" value="1"/>
</dbReference>
<keyword evidence="4 6" id="KW-0720">Serine protease</keyword>
<dbReference type="Pfam" id="PF00082">
    <property type="entry name" value="Peptidase_S8"/>
    <property type="match status" value="1"/>
</dbReference>
<dbReference type="PANTHER" id="PTHR43806:SF11">
    <property type="entry name" value="CEREVISIN-RELATED"/>
    <property type="match status" value="1"/>
</dbReference>
<dbReference type="InterPro" id="IPR000209">
    <property type="entry name" value="Peptidase_S8/S53_dom"/>
</dbReference>
<keyword evidence="7" id="KW-0732">Signal</keyword>
<dbReference type="Gene3D" id="3.40.50.200">
    <property type="entry name" value="Peptidase S8/S53 domain"/>
    <property type="match status" value="2"/>
</dbReference>
<dbReference type="InterPro" id="IPR015500">
    <property type="entry name" value="Peptidase_S8_subtilisin-rel"/>
</dbReference>
<feature type="active site" description="Charge relay system" evidence="5 6">
    <location>
        <position position="431"/>
    </location>
</feature>
<evidence type="ECO:0000256" key="5">
    <source>
        <dbReference type="PIRSR" id="PIRSR615500-1"/>
    </source>
</evidence>
<dbReference type="Proteomes" id="UP000278143">
    <property type="component" value="Unassembled WGS sequence"/>
</dbReference>
<dbReference type="GO" id="GO:0006508">
    <property type="term" value="P:proteolysis"/>
    <property type="evidence" value="ECO:0007669"/>
    <property type="project" value="UniProtKB-KW"/>
</dbReference>
<keyword evidence="10" id="KW-1185">Reference proteome</keyword>
<evidence type="ECO:0000313" key="9">
    <source>
        <dbReference type="EMBL" id="RKP26432.1"/>
    </source>
</evidence>
<evidence type="ECO:0000256" key="4">
    <source>
        <dbReference type="ARBA" id="ARBA00022825"/>
    </source>
</evidence>
<evidence type="ECO:0000256" key="6">
    <source>
        <dbReference type="PROSITE-ProRule" id="PRU01240"/>
    </source>
</evidence>
<proteinExistence type="inferred from homology"/>
<dbReference type="OrthoDB" id="4090904at2759"/>
<reference evidence="10" key="1">
    <citation type="journal article" date="2018" name="Nat. Microbiol.">
        <title>Leveraging single-cell genomics to expand the fungal tree of life.</title>
        <authorList>
            <person name="Ahrendt S.R."/>
            <person name="Quandt C.A."/>
            <person name="Ciobanu D."/>
            <person name="Clum A."/>
            <person name="Salamov A."/>
            <person name="Andreopoulos B."/>
            <person name="Cheng J.F."/>
            <person name="Woyke T."/>
            <person name="Pelin A."/>
            <person name="Henrissat B."/>
            <person name="Reynolds N.K."/>
            <person name="Benny G.L."/>
            <person name="Smith M.E."/>
            <person name="James T.Y."/>
            <person name="Grigoriev I.V."/>
        </authorList>
    </citation>
    <scope>NUCLEOTIDE SEQUENCE [LARGE SCALE GENOMIC DNA]</scope>
    <source>
        <strain evidence="10">Benny S71-1</strain>
    </source>
</reference>
<comment type="similarity">
    <text evidence="1 6">Belongs to the peptidase S8 family.</text>
</comment>
<dbReference type="EMBL" id="KZ989426">
    <property type="protein sequence ID" value="RKP26432.1"/>
    <property type="molecule type" value="Genomic_DNA"/>
</dbReference>
<evidence type="ECO:0000313" key="10">
    <source>
        <dbReference type="Proteomes" id="UP000278143"/>
    </source>
</evidence>
<accession>A0A4P9Z377</accession>
<dbReference type="GO" id="GO:0004252">
    <property type="term" value="F:serine-type endopeptidase activity"/>
    <property type="evidence" value="ECO:0007669"/>
    <property type="project" value="UniProtKB-UniRule"/>
</dbReference>
<dbReference type="InterPro" id="IPR050131">
    <property type="entry name" value="Peptidase_S8_subtilisin-like"/>
</dbReference>
<evidence type="ECO:0000256" key="7">
    <source>
        <dbReference type="SAM" id="SignalP"/>
    </source>
</evidence>
<feature type="domain" description="Peptidase S8/S53" evidence="8">
    <location>
        <begin position="67"/>
        <end position="469"/>
    </location>
</feature>
<name>A0A4P9Z377_9FUNG</name>
<evidence type="ECO:0000256" key="1">
    <source>
        <dbReference type="ARBA" id="ARBA00011073"/>
    </source>
</evidence>
<dbReference type="PANTHER" id="PTHR43806">
    <property type="entry name" value="PEPTIDASE S8"/>
    <property type="match status" value="1"/>
</dbReference>
<feature type="active site" description="Charge relay system" evidence="5 6">
    <location>
        <position position="76"/>
    </location>
</feature>
<sequence>MRHPFIAALLCLLVAHGTAAEFANYQIANAPKSPIYVSQITGKSFSMMPYYHATGIDSLHKRYEYGGAGVTIAILDHGIDYKQYAFADTATQTRRIAFEHDFVGDQFDGVRHRRESRTAYARCNDHGTNMAGIMAAKTKTFVGIAPQARLGIYRVFGCLGPTSTSVVRDALRMATLHRADIITMPEIGVLGDAHEQSQLQQEIVDAAKAGAIMVAAATSNNYLASQQTLHFSYARLPVLSVGGALLPYRMSHWFSVAGAPLVRIRFTSPCSAMDYSFGAVGIVPLDALRVSDASRIDVDVSNTVILVTDRQSNGDDDDRLLQRYLNKGALGIVTTLPDWREQSCSKAIFKISHADAELINGLCKLSPRHRLVFNGEHGNFDEGGQILVDTMDKPRSYGTPVVKPDILAPSRNIFTTGIDDAERYVRFSGPSAAVAYMAGALALYKRAKRPQAINLAQIKNAFRSTATPVYYAMSSNGRMTARYTAAGLLHVESAIYNSIHK</sequence>
<dbReference type="PRINTS" id="PR00723">
    <property type="entry name" value="SUBTILISIN"/>
</dbReference>
<keyword evidence="3 6" id="KW-0378">Hydrolase</keyword>
<gene>
    <name evidence="9" type="ORF">SYNPS1DRAFT_27873</name>
</gene>
<feature type="active site" description="Charge relay system" evidence="5 6">
    <location>
        <position position="126"/>
    </location>
</feature>
<evidence type="ECO:0000256" key="2">
    <source>
        <dbReference type="ARBA" id="ARBA00022670"/>
    </source>
</evidence>
<feature type="signal peptide" evidence="7">
    <location>
        <begin position="1"/>
        <end position="19"/>
    </location>
</feature>
<evidence type="ECO:0000259" key="8">
    <source>
        <dbReference type="Pfam" id="PF00082"/>
    </source>
</evidence>
<feature type="chain" id="PRO_5020829340" evidence="7">
    <location>
        <begin position="20"/>
        <end position="501"/>
    </location>
</feature>
<dbReference type="PROSITE" id="PS51892">
    <property type="entry name" value="SUBTILASE"/>
    <property type="match status" value="1"/>
</dbReference>
<dbReference type="InterPro" id="IPR036852">
    <property type="entry name" value="Peptidase_S8/S53_dom_sf"/>
</dbReference>
<dbReference type="AlphaFoldDB" id="A0A4P9Z377"/>
<evidence type="ECO:0000256" key="3">
    <source>
        <dbReference type="ARBA" id="ARBA00022801"/>
    </source>
</evidence>
<protein>
    <submittedName>
        <fullName evidence="9">Peptidase S8/S53 domain-containing protein</fullName>
    </submittedName>
</protein>